<feature type="transmembrane region" description="Helical" evidence="9">
    <location>
        <begin position="246"/>
        <end position="263"/>
    </location>
</feature>
<accession>A0ABV3CZX6</accession>
<evidence type="ECO:0000256" key="4">
    <source>
        <dbReference type="ARBA" id="ARBA00022692"/>
    </source>
</evidence>
<organism evidence="11 12">
    <name type="scientific">Streptomyces exfoliatus</name>
    <name type="common">Streptomyces hydrogenans</name>
    <dbReference type="NCBI Taxonomy" id="1905"/>
    <lineage>
        <taxon>Bacteria</taxon>
        <taxon>Bacillati</taxon>
        <taxon>Actinomycetota</taxon>
        <taxon>Actinomycetes</taxon>
        <taxon>Kitasatosporales</taxon>
        <taxon>Streptomycetaceae</taxon>
        <taxon>Streptomyces</taxon>
    </lineage>
</organism>
<reference evidence="11 12" key="1">
    <citation type="submission" date="2024-06" db="EMBL/GenBank/DDBJ databases">
        <title>The Natural Products Discovery Center: Release of the First 8490 Sequenced Strains for Exploring Actinobacteria Biosynthetic Diversity.</title>
        <authorList>
            <person name="Kalkreuter E."/>
            <person name="Kautsar S.A."/>
            <person name="Yang D."/>
            <person name="Bader C.D."/>
            <person name="Teijaro C.N."/>
            <person name="Fluegel L."/>
            <person name="Davis C.M."/>
            <person name="Simpson J.R."/>
            <person name="Lauterbach L."/>
            <person name="Steele A.D."/>
            <person name="Gui C."/>
            <person name="Meng S."/>
            <person name="Li G."/>
            <person name="Viehrig K."/>
            <person name="Ye F."/>
            <person name="Su P."/>
            <person name="Kiefer A.F."/>
            <person name="Nichols A."/>
            <person name="Cepeda A.J."/>
            <person name="Yan W."/>
            <person name="Fan B."/>
            <person name="Jiang Y."/>
            <person name="Adhikari A."/>
            <person name="Zheng C.-J."/>
            <person name="Schuster L."/>
            <person name="Cowan T.M."/>
            <person name="Smanski M.J."/>
            <person name="Chevrette M.G."/>
            <person name="De Carvalho L.P.S."/>
            <person name="Shen B."/>
        </authorList>
    </citation>
    <scope>NUCLEOTIDE SEQUENCE [LARGE SCALE GENOMIC DNA]</scope>
    <source>
        <strain evidence="11 12">NPDC045705</strain>
    </source>
</reference>
<feature type="region of interest" description="Disordered" evidence="8">
    <location>
        <begin position="1"/>
        <end position="22"/>
    </location>
</feature>
<keyword evidence="7" id="KW-0046">Antibiotic resistance</keyword>
<keyword evidence="6 9" id="KW-0472">Membrane</keyword>
<dbReference type="InterPro" id="IPR020846">
    <property type="entry name" value="MFS_dom"/>
</dbReference>
<feature type="transmembrane region" description="Helical" evidence="9">
    <location>
        <begin position="343"/>
        <end position="363"/>
    </location>
</feature>
<feature type="transmembrane region" description="Helical" evidence="9">
    <location>
        <begin position="419"/>
        <end position="437"/>
    </location>
</feature>
<evidence type="ECO:0000256" key="7">
    <source>
        <dbReference type="ARBA" id="ARBA00023251"/>
    </source>
</evidence>
<evidence type="ECO:0000256" key="1">
    <source>
        <dbReference type="ARBA" id="ARBA00004651"/>
    </source>
</evidence>
<name>A0ABV3CZX6_STREX</name>
<dbReference type="PROSITE" id="PS50850">
    <property type="entry name" value="MFS"/>
    <property type="match status" value="1"/>
</dbReference>
<keyword evidence="4 9" id="KW-0812">Transmembrane</keyword>
<keyword evidence="5 9" id="KW-1133">Transmembrane helix</keyword>
<sequence length="547" mass="54559">MPIDTAHSPPIRGAPTPAHARSGSVGKTVALACLGVFASYLPIGGVSVSLPSIQQGLDASTADLQWITDAFILPMAAFILTFGLIGDLYGRKKVFLAGLGFFAAGSAVSLTADSAAQVWIGQALSGVGAAALLTSTLALISHVCPDFRARAKAVSAWAAALGLGMSLGPLISGTILEGAAWRWIFLPSLIACAIGLVAGAVLLVDSKAPHGRAIDIPGQLTAVIAVAALVYGVIEGGASSWGAGKVVAAFAIAAVALAAFIVVELRSPSPMLSMQLFRSRAYSGAGIVIALALFAQVGLVFALSLFFGTVQHLSALDIGWRFLALNGLAVVLAPVVGRLMGRVAPGLLLALGLVVTGIGTFWLNVLEADSGAGLVVLVLAVIGAGFSFVMSPLTAIAVSSVPHHLAGMAGAGSNTLRQVGGALGPAVFGVILTQHTVSALPEQLSAAGLSAADRDSVLNAVAADGLAAAGHLDLGSPATGQALGAFGDSFSGALHLCATIGGIGMLVAAAVTVVCIGVRKAAPGTHRVHSAPAQRGEAVVKEAAEFA</sequence>
<dbReference type="PANTHER" id="PTHR42718:SF46">
    <property type="entry name" value="BLR6921 PROTEIN"/>
    <property type="match status" value="1"/>
</dbReference>
<dbReference type="Proteomes" id="UP001551210">
    <property type="component" value="Unassembled WGS sequence"/>
</dbReference>
<feature type="transmembrane region" description="Helical" evidence="9">
    <location>
        <begin position="318"/>
        <end position="336"/>
    </location>
</feature>
<evidence type="ECO:0000256" key="8">
    <source>
        <dbReference type="SAM" id="MobiDB-lite"/>
    </source>
</evidence>
<keyword evidence="2" id="KW-0813">Transport</keyword>
<proteinExistence type="predicted"/>
<protein>
    <submittedName>
        <fullName evidence="11">MFS transporter</fullName>
    </submittedName>
</protein>
<feature type="transmembrane region" description="Helical" evidence="9">
    <location>
        <begin position="29"/>
        <end position="50"/>
    </location>
</feature>
<dbReference type="PANTHER" id="PTHR42718">
    <property type="entry name" value="MAJOR FACILITATOR SUPERFAMILY MULTIDRUG TRANSPORTER MFSC"/>
    <property type="match status" value="1"/>
</dbReference>
<evidence type="ECO:0000256" key="2">
    <source>
        <dbReference type="ARBA" id="ARBA00022448"/>
    </source>
</evidence>
<dbReference type="EMBL" id="JBEZAM010000023">
    <property type="protein sequence ID" value="MEU7295176.1"/>
    <property type="molecule type" value="Genomic_DNA"/>
</dbReference>
<comment type="caution">
    <text evidence="11">The sequence shown here is derived from an EMBL/GenBank/DDBJ whole genome shotgun (WGS) entry which is preliminary data.</text>
</comment>
<dbReference type="CDD" id="cd17321">
    <property type="entry name" value="MFS_MMR_MDR_like"/>
    <property type="match status" value="1"/>
</dbReference>
<keyword evidence="3" id="KW-1003">Cell membrane</keyword>
<feature type="transmembrane region" description="Helical" evidence="9">
    <location>
        <begin position="94"/>
        <end position="112"/>
    </location>
</feature>
<evidence type="ECO:0000259" key="10">
    <source>
        <dbReference type="PROSITE" id="PS50850"/>
    </source>
</evidence>
<keyword evidence="12" id="KW-1185">Reference proteome</keyword>
<feature type="transmembrane region" description="Helical" evidence="9">
    <location>
        <begin position="216"/>
        <end position="234"/>
    </location>
</feature>
<feature type="domain" description="Major facilitator superfamily (MFS) profile" evidence="10">
    <location>
        <begin position="28"/>
        <end position="520"/>
    </location>
</feature>
<feature type="transmembrane region" description="Helical" evidence="9">
    <location>
        <begin position="183"/>
        <end position="204"/>
    </location>
</feature>
<dbReference type="Pfam" id="PF07690">
    <property type="entry name" value="MFS_1"/>
    <property type="match status" value="1"/>
</dbReference>
<dbReference type="InterPro" id="IPR011701">
    <property type="entry name" value="MFS"/>
</dbReference>
<gene>
    <name evidence="11" type="ORF">AB0A76_18480</name>
</gene>
<evidence type="ECO:0000256" key="5">
    <source>
        <dbReference type="ARBA" id="ARBA00022989"/>
    </source>
</evidence>
<feature type="transmembrane region" description="Helical" evidence="9">
    <location>
        <begin position="284"/>
        <end position="306"/>
    </location>
</feature>
<dbReference type="RefSeq" id="WP_359209241.1">
    <property type="nucleotide sequence ID" value="NZ_JBEZAM010000023.1"/>
</dbReference>
<feature type="transmembrane region" description="Helical" evidence="9">
    <location>
        <begin position="70"/>
        <end position="89"/>
    </location>
</feature>
<feature type="transmembrane region" description="Helical" evidence="9">
    <location>
        <begin position="493"/>
        <end position="518"/>
    </location>
</feature>
<feature type="transmembrane region" description="Helical" evidence="9">
    <location>
        <begin position="153"/>
        <end position="171"/>
    </location>
</feature>
<feature type="transmembrane region" description="Helical" evidence="9">
    <location>
        <begin position="118"/>
        <end position="141"/>
    </location>
</feature>
<dbReference type="SUPFAM" id="SSF103473">
    <property type="entry name" value="MFS general substrate transporter"/>
    <property type="match status" value="1"/>
</dbReference>
<evidence type="ECO:0000256" key="3">
    <source>
        <dbReference type="ARBA" id="ARBA00022475"/>
    </source>
</evidence>
<dbReference type="Gene3D" id="1.20.1250.20">
    <property type="entry name" value="MFS general substrate transporter like domains"/>
    <property type="match status" value="2"/>
</dbReference>
<evidence type="ECO:0000313" key="11">
    <source>
        <dbReference type="EMBL" id="MEU7295176.1"/>
    </source>
</evidence>
<evidence type="ECO:0000313" key="12">
    <source>
        <dbReference type="Proteomes" id="UP001551210"/>
    </source>
</evidence>
<comment type="subcellular location">
    <subcellularLocation>
        <location evidence="1">Cell membrane</location>
        <topology evidence="1">Multi-pass membrane protein</topology>
    </subcellularLocation>
</comment>
<feature type="transmembrane region" description="Helical" evidence="9">
    <location>
        <begin position="375"/>
        <end position="398"/>
    </location>
</feature>
<dbReference type="InterPro" id="IPR036259">
    <property type="entry name" value="MFS_trans_sf"/>
</dbReference>
<evidence type="ECO:0000256" key="6">
    <source>
        <dbReference type="ARBA" id="ARBA00023136"/>
    </source>
</evidence>
<evidence type="ECO:0000256" key="9">
    <source>
        <dbReference type="SAM" id="Phobius"/>
    </source>
</evidence>